<proteinExistence type="predicted"/>
<keyword evidence="1" id="KW-0732">Signal</keyword>
<keyword evidence="3" id="KW-1185">Reference proteome</keyword>
<organism evidence="2 3">
    <name type="scientific">Folsomia candida</name>
    <name type="common">Springtail</name>
    <dbReference type="NCBI Taxonomy" id="158441"/>
    <lineage>
        <taxon>Eukaryota</taxon>
        <taxon>Metazoa</taxon>
        <taxon>Ecdysozoa</taxon>
        <taxon>Arthropoda</taxon>
        <taxon>Hexapoda</taxon>
        <taxon>Collembola</taxon>
        <taxon>Entomobryomorpha</taxon>
        <taxon>Isotomoidea</taxon>
        <taxon>Isotomidae</taxon>
        <taxon>Proisotominae</taxon>
        <taxon>Folsomia</taxon>
    </lineage>
</organism>
<protein>
    <submittedName>
        <fullName evidence="2">Uncharacterized protein</fullName>
    </submittedName>
</protein>
<accession>A0A226DG22</accession>
<gene>
    <name evidence="2" type="ORF">Fcan01_20475</name>
</gene>
<evidence type="ECO:0000256" key="1">
    <source>
        <dbReference type="SAM" id="SignalP"/>
    </source>
</evidence>
<dbReference type="Proteomes" id="UP000198287">
    <property type="component" value="Unassembled WGS sequence"/>
</dbReference>
<evidence type="ECO:0000313" key="2">
    <source>
        <dbReference type="EMBL" id="OXA44515.1"/>
    </source>
</evidence>
<feature type="chain" id="PRO_5013370757" evidence="1">
    <location>
        <begin position="25"/>
        <end position="265"/>
    </location>
</feature>
<name>A0A226DG22_FOLCA</name>
<feature type="signal peptide" evidence="1">
    <location>
        <begin position="1"/>
        <end position="24"/>
    </location>
</feature>
<dbReference type="EMBL" id="LNIX01000019">
    <property type="protein sequence ID" value="OXA44515.1"/>
    <property type="molecule type" value="Genomic_DNA"/>
</dbReference>
<dbReference type="AlphaFoldDB" id="A0A226DG22"/>
<comment type="caution">
    <text evidence="2">The sequence shown here is derived from an EMBL/GenBank/DDBJ whole genome shotgun (WGS) entry which is preliminary data.</text>
</comment>
<evidence type="ECO:0000313" key="3">
    <source>
        <dbReference type="Proteomes" id="UP000198287"/>
    </source>
</evidence>
<sequence>MEHHVQISSALVILIVHLTPIIWADPIPSSGNIVPVKDSDSLNMVATPTPGASIILPILSASTTRAERSGGKGKWNNRQNNRRRAPTPVVVSTPVVTSNELTDSDKEMILHSSEMQLDQGENGEDYLHEALGQGEEEQIVGVDRQGRPKTSTTGANAVMSLAERLAASGIHVDGGTANFGGGHDLTAGTRGVSGSAYPPPGGSYPGPISNPGFGAGIGGIGGAGGWVQPTMGWGQTPPQVPQMSGWAGGGQPNAKVVCYYCTINA</sequence>
<reference evidence="2 3" key="1">
    <citation type="submission" date="2015-12" db="EMBL/GenBank/DDBJ databases">
        <title>The genome of Folsomia candida.</title>
        <authorList>
            <person name="Faddeeva A."/>
            <person name="Derks M.F."/>
            <person name="Anvar Y."/>
            <person name="Smit S."/>
            <person name="Van Straalen N."/>
            <person name="Roelofs D."/>
        </authorList>
    </citation>
    <scope>NUCLEOTIDE SEQUENCE [LARGE SCALE GENOMIC DNA]</scope>
    <source>
        <strain evidence="2 3">VU population</strain>
        <tissue evidence="2">Whole body</tissue>
    </source>
</reference>